<evidence type="ECO:0000256" key="1">
    <source>
        <dbReference type="SAM" id="MobiDB-lite"/>
    </source>
</evidence>
<protein>
    <submittedName>
        <fullName evidence="2">Uncharacterized protein</fullName>
    </submittedName>
</protein>
<keyword evidence="3" id="KW-1185">Reference proteome</keyword>
<feature type="compositionally biased region" description="Basic residues" evidence="1">
    <location>
        <begin position="101"/>
        <end position="113"/>
    </location>
</feature>
<accession>A0A9P6II35</accession>
<reference evidence="2" key="1">
    <citation type="journal article" date="2020" name="Fungal Divers.">
        <title>Resolving the Mortierellaceae phylogeny through synthesis of multi-gene phylogenetics and phylogenomics.</title>
        <authorList>
            <person name="Vandepol N."/>
            <person name="Liber J."/>
            <person name="Desiro A."/>
            <person name="Na H."/>
            <person name="Kennedy M."/>
            <person name="Barry K."/>
            <person name="Grigoriev I.V."/>
            <person name="Miller A.N."/>
            <person name="O'Donnell K."/>
            <person name="Stajich J.E."/>
            <person name="Bonito G."/>
        </authorList>
    </citation>
    <scope>NUCLEOTIDE SEQUENCE</scope>
    <source>
        <strain evidence="2">MES-2147</strain>
    </source>
</reference>
<proteinExistence type="predicted"/>
<organism evidence="2 3">
    <name type="scientific">Modicella reniformis</name>
    <dbReference type="NCBI Taxonomy" id="1440133"/>
    <lineage>
        <taxon>Eukaryota</taxon>
        <taxon>Fungi</taxon>
        <taxon>Fungi incertae sedis</taxon>
        <taxon>Mucoromycota</taxon>
        <taxon>Mortierellomycotina</taxon>
        <taxon>Mortierellomycetes</taxon>
        <taxon>Mortierellales</taxon>
        <taxon>Mortierellaceae</taxon>
        <taxon>Modicella</taxon>
    </lineage>
</organism>
<feature type="compositionally biased region" description="Low complexity" evidence="1">
    <location>
        <begin position="11"/>
        <end position="29"/>
    </location>
</feature>
<dbReference type="OrthoDB" id="191651at2759"/>
<dbReference type="EMBL" id="JAAAHW010011728">
    <property type="protein sequence ID" value="KAF9917834.1"/>
    <property type="molecule type" value="Genomic_DNA"/>
</dbReference>
<evidence type="ECO:0000313" key="3">
    <source>
        <dbReference type="Proteomes" id="UP000749646"/>
    </source>
</evidence>
<dbReference type="Proteomes" id="UP000749646">
    <property type="component" value="Unassembled WGS sequence"/>
</dbReference>
<feature type="non-terminal residue" evidence="2">
    <location>
        <position position="205"/>
    </location>
</feature>
<sequence>MSSLLVPEYISSSSGTSSVGTGNTSSSISTEDDERSQVYGYGDSGGVDLGGRQSRLQKRPHKSYRHYHPDAKRHQSQRHQQHHYSQYPQQQEYGMFGQSSKSKRRDARNSRLHPQHFNFKVNCQLQLTPEVMAACMVENISIEVWKLNSKRQTMIELGSAKLPLHKVFSRIMQKTATMGPYQQPLPTATSRGRYQQYREGMSGHR</sequence>
<feature type="compositionally biased region" description="Polar residues" evidence="1">
    <location>
        <begin position="184"/>
        <end position="193"/>
    </location>
</feature>
<feature type="region of interest" description="Disordered" evidence="1">
    <location>
        <begin position="1"/>
        <end position="113"/>
    </location>
</feature>
<dbReference type="AlphaFoldDB" id="A0A9P6II35"/>
<feature type="region of interest" description="Disordered" evidence="1">
    <location>
        <begin position="180"/>
        <end position="205"/>
    </location>
</feature>
<feature type="compositionally biased region" description="Basic residues" evidence="1">
    <location>
        <begin position="55"/>
        <end position="66"/>
    </location>
</feature>
<name>A0A9P6II35_9FUNG</name>
<evidence type="ECO:0000313" key="2">
    <source>
        <dbReference type="EMBL" id="KAF9917834.1"/>
    </source>
</evidence>
<comment type="caution">
    <text evidence="2">The sequence shown here is derived from an EMBL/GenBank/DDBJ whole genome shotgun (WGS) entry which is preliminary data.</text>
</comment>
<gene>
    <name evidence="2" type="ORF">BGZ65_012711</name>
</gene>